<evidence type="ECO:0000256" key="9">
    <source>
        <dbReference type="SAM" id="Phobius"/>
    </source>
</evidence>
<comment type="subcellular location">
    <subcellularLocation>
        <location evidence="1">Membrane</location>
        <topology evidence="1">Multi-pass membrane protein</topology>
    </subcellularLocation>
</comment>
<dbReference type="GO" id="GO:0005886">
    <property type="term" value="C:plasma membrane"/>
    <property type="evidence" value="ECO:0007669"/>
    <property type="project" value="TreeGrafter"/>
</dbReference>
<dbReference type="PANTHER" id="PTHR11003:SF334">
    <property type="entry name" value="FI03418P"/>
    <property type="match status" value="1"/>
</dbReference>
<keyword evidence="3 9" id="KW-0812">Transmembrane</keyword>
<feature type="domain" description="Potassium channel" evidence="10">
    <location>
        <begin position="97"/>
        <end position="152"/>
    </location>
</feature>
<keyword evidence="6 9" id="KW-0472">Membrane</keyword>
<dbReference type="EMBL" id="UYSL01020941">
    <property type="protein sequence ID" value="VDL76683.1"/>
    <property type="molecule type" value="Genomic_DNA"/>
</dbReference>
<dbReference type="GO" id="GO:0015271">
    <property type="term" value="F:outward rectifier potassium channel activity"/>
    <property type="evidence" value="ECO:0007669"/>
    <property type="project" value="TreeGrafter"/>
</dbReference>
<keyword evidence="12" id="KW-1185">Reference proteome</keyword>
<dbReference type="GO" id="GO:0022841">
    <property type="term" value="F:potassium ion leak channel activity"/>
    <property type="evidence" value="ECO:0007669"/>
    <property type="project" value="TreeGrafter"/>
</dbReference>
<dbReference type="GO" id="GO:0030322">
    <property type="term" value="P:stabilization of membrane potential"/>
    <property type="evidence" value="ECO:0007669"/>
    <property type="project" value="TreeGrafter"/>
</dbReference>
<dbReference type="Gene3D" id="1.10.287.70">
    <property type="match status" value="1"/>
</dbReference>
<protein>
    <submittedName>
        <fullName evidence="13">Ion_trans_2 domain-containing protein</fullName>
    </submittedName>
</protein>
<reference evidence="13" key="1">
    <citation type="submission" date="2017-02" db="UniProtKB">
        <authorList>
            <consortium name="WormBaseParasite"/>
        </authorList>
    </citation>
    <scope>IDENTIFICATION</scope>
</reference>
<evidence type="ECO:0000256" key="3">
    <source>
        <dbReference type="ARBA" id="ARBA00022692"/>
    </source>
</evidence>
<accession>A0A0N4Y9S7</accession>
<dbReference type="InterPro" id="IPR003280">
    <property type="entry name" value="2pore_dom_K_chnl"/>
</dbReference>
<feature type="transmembrane region" description="Helical" evidence="9">
    <location>
        <begin position="103"/>
        <end position="121"/>
    </location>
</feature>
<proteinExistence type="predicted"/>
<gene>
    <name evidence="11" type="ORF">NBR_LOCUS13094</name>
</gene>
<dbReference type="Proteomes" id="UP000271162">
    <property type="component" value="Unassembled WGS sequence"/>
</dbReference>
<dbReference type="InterPro" id="IPR013099">
    <property type="entry name" value="K_chnl_dom"/>
</dbReference>
<keyword evidence="7" id="KW-0407">Ion channel</keyword>
<evidence type="ECO:0000313" key="11">
    <source>
        <dbReference type="EMBL" id="VDL76683.1"/>
    </source>
</evidence>
<evidence type="ECO:0000256" key="5">
    <source>
        <dbReference type="ARBA" id="ARBA00023065"/>
    </source>
</evidence>
<evidence type="ECO:0000256" key="2">
    <source>
        <dbReference type="ARBA" id="ARBA00022448"/>
    </source>
</evidence>
<evidence type="ECO:0000256" key="8">
    <source>
        <dbReference type="SAM" id="MobiDB-lite"/>
    </source>
</evidence>
<keyword evidence="4 9" id="KW-1133">Transmembrane helix</keyword>
<evidence type="ECO:0000256" key="1">
    <source>
        <dbReference type="ARBA" id="ARBA00004141"/>
    </source>
</evidence>
<dbReference type="Pfam" id="PF07885">
    <property type="entry name" value="Ion_trans_2"/>
    <property type="match status" value="1"/>
</dbReference>
<evidence type="ECO:0000256" key="6">
    <source>
        <dbReference type="ARBA" id="ARBA00023136"/>
    </source>
</evidence>
<reference evidence="11 12" key="2">
    <citation type="submission" date="2018-11" db="EMBL/GenBank/DDBJ databases">
        <authorList>
            <consortium name="Pathogen Informatics"/>
        </authorList>
    </citation>
    <scope>NUCLEOTIDE SEQUENCE [LARGE SCALE GENOMIC DNA]</scope>
</reference>
<evidence type="ECO:0000256" key="4">
    <source>
        <dbReference type="ARBA" id="ARBA00022989"/>
    </source>
</evidence>
<feature type="compositionally biased region" description="Polar residues" evidence="8">
    <location>
        <begin position="180"/>
        <end position="196"/>
    </location>
</feature>
<name>A0A0N4Y9S7_NIPBR</name>
<feature type="transmembrane region" description="Helical" evidence="9">
    <location>
        <begin position="127"/>
        <end position="145"/>
    </location>
</feature>
<dbReference type="PANTHER" id="PTHR11003">
    <property type="entry name" value="POTASSIUM CHANNEL, SUBFAMILY K"/>
    <property type="match status" value="1"/>
</dbReference>
<dbReference type="AlphaFoldDB" id="A0A0N4Y9S7"/>
<keyword evidence="5" id="KW-0406">Ion transport</keyword>
<evidence type="ECO:0000313" key="13">
    <source>
        <dbReference type="WBParaSite" id="NBR_0001309301-mRNA-1"/>
    </source>
</evidence>
<evidence type="ECO:0000313" key="12">
    <source>
        <dbReference type="Proteomes" id="UP000271162"/>
    </source>
</evidence>
<evidence type="ECO:0000259" key="10">
    <source>
        <dbReference type="Pfam" id="PF07885"/>
    </source>
</evidence>
<dbReference type="WBParaSite" id="NBR_0001309301-mRNA-1">
    <property type="protein sequence ID" value="NBR_0001309301-mRNA-1"/>
    <property type="gene ID" value="NBR_0001309301"/>
</dbReference>
<evidence type="ECO:0000256" key="7">
    <source>
        <dbReference type="ARBA" id="ARBA00023303"/>
    </source>
</evidence>
<keyword evidence="2" id="KW-0813">Transport</keyword>
<feature type="region of interest" description="Disordered" evidence="8">
    <location>
        <begin position="1"/>
        <end position="27"/>
    </location>
</feature>
<feature type="region of interest" description="Disordered" evidence="8">
    <location>
        <begin position="177"/>
        <end position="197"/>
    </location>
</feature>
<organism evidence="13">
    <name type="scientific">Nippostrongylus brasiliensis</name>
    <name type="common">Rat hookworm</name>
    <dbReference type="NCBI Taxonomy" id="27835"/>
    <lineage>
        <taxon>Eukaryota</taxon>
        <taxon>Metazoa</taxon>
        <taxon>Ecdysozoa</taxon>
        <taxon>Nematoda</taxon>
        <taxon>Chromadorea</taxon>
        <taxon>Rhabditida</taxon>
        <taxon>Rhabditina</taxon>
        <taxon>Rhabditomorpha</taxon>
        <taxon>Strongyloidea</taxon>
        <taxon>Heligmosomidae</taxon>
        <taxon>Nippostrongylus</taxon>
    </lineage>
</organism>
<dbReference type="SUPFAM" id="SSF81324">
    <property type="entry name" value="Voltage-gated potassium channels"/>
    <property type="match status" value="1"/>
</dbReference>
<sequence>MLKCSKRARTIESGPVEMDKEAPGKSAGLALDGEHDDRLIEEFNNRCDLSRNASLTHIRSLCQTGDDCFNLMRIYLEEVERCYKNWHLMNRTITHSMNDFTNALVYAFSVYTTIGYGNMAADTPQCRMATIIYGAFGIPLFFAFVKEEGNLFRNVFIYIYNRISKWRRRHCGCHFRGQEDNSSSPSANQQNGNAESGINRGLLEDEIQTKKAHFARKYSAASLLEAFTAVLRPLHIIISARRMPYFVNSYRNYSRNFIHFISKLNSNSVFLVNNQQESCKIRLPIMRTL</sequence>